<comment type="caution">
    <text evidence="1">The sequence shown here is derived from an EMBL/GenBank/DDBJ whole genome shotgun (WGS) entry which is preliminary data.</text>
</comment>
<dbReference type="EMBL" id="JALLAZ020000283">
    <property type="protein sequence ID" value="KAL3798747.1"/>
    <property type="molecule type" value="Genomic_DNA"/>
</dbReference>
<dbReference type="AlphaFoldDB" id="A0ABD3QEI1"/>
<keyword evidence="2" id="KW-1185">Reference proteome</keyword>
<dbReference type="Proteomes" id="UP001530315">
    <property type="component" value="Unassembled WGS sequence"/>
</dbReference>
<protein>
    <submittedName>
        <fullName evidence="1">Uncharacterized protein</fullName>
    </submittedName>
</protein>
<organism evidence="1 2">
    <name type="scientific">Stephanodiscus triporus</name>
    <dbReference type="NCBI Taxonomy" id="2934178"/>
    <lineage>
        <taxon>Eukaryota</taxon>
        <taxon>Sar</taxon>
        <taxon>Stramenopiles</taxon>
        <taxon>Ochrophyta</taxon>
        <taxon>Bacillariophyta</taxon>
        <taxon>Coscinodiscophyceae</taxon>
        <taxon>Thalassiosirophycidae</taxon>
        <taxon>Stephanodiscales</taxon>
        <taxon>Stephanodiscaceae</taxon>
        <taxon>Stephanodiscus</taxon>
    </lineage>
</organism>
<gene>
    <name evidence="1" type="ORF">ACHAW5_004746</name>
</gene>
<accession>A0ABD3QEI1</accession>
<evidence type="ECO:0000313" key="1">
    <source>
        <dbReference type="EMBL" id="KAL3798747.1"/>
    </source>
</evidence>
<dbReference type="SUPFAM" id="SSF48439">
    <property type="entry name" value="Protein prenylyltransferase"/>
    <property type="match status" value="1"/>
</dbReference>
<name>A0ABD3QEI1_9STRA</name>
<proteinExistence type="predicted"/>
<sequence length="92" mass="10313">MANSLREWLKVVKDNGTLGNAIDRDESKGAKCKWAYLGLHPVLSTLLESKILAEGEAVDLREEAGECLTELIQIDPNRRERYQNFAAEIILA</sequence>
<evidence type="ECO:0000313" key="2">
    <source>
        <dbReference type="Proteomes" id="UP001530315"/>
    </source>
</evidence>
<reference evidence="1 2" key="1">
    <citation type="submission" date="2024-10" db="EMBL/GenBank/DDBJ databases">
        <title>Updated reference genomes for cyclostephanoid diatoms.</title>
        <authorList>
            <person name="Roberts W.R."/>
            <person name="Alverson A.J."/>
        </authorList>
    </citation>
    <scope>NUCLEOTIDE SEQUENCE [LARGE SCALE GENOMIC DNA]</scope>
    <source>
        <strain evidence="1 2">AJA276-08</strain>
    </source>
</reference>